<dbReference type="AlphaFoldDB" id="A0A0S4LE20"/>
<feature type="domain" description="Cadherin-like beta-sandwich-like" evidence="3">
    <location>
        <begin position="246"/>
        <end position="334"/>
    </location>
</feature>
<evidence type="ECO:0000313" key="6">
    <source>
        <dbReference type="Proteomes" id="UP000199032"/>
    </source>
</evidence>
<feature type="domain" description="Cadherin-like beta-sandwich-like" evidence="3">
    <location>
        <begin position="544"/>
        <end position="635"/>
    </location>
</feature>
<dbReference type="EMBL" id="CZQA01000008">
    <property type="protein sequence ID" value="CUS35863.1"/>
    <property type="molecule type" value="Genomic_DNA"/>
</dbReference>
<dbReference type="RefSeq" id="WP_090748360.1">
    <property type="nucleotide sequence ID" value="NZ_CZQA01000008.1"/>
</dbReference>
<organism evidence="5 6">
    <name type="scientific">Candidatus Nitrospira nitrosa</name>
    <dbReference type="NCBI Taxonomy" id="1742972"/>
    <lineage>
        <taxon>Bacteria</taxon>
        <taxon>Pseudomonadati</taxon>
        <taxon>Nitrospirota</taxon>
        <taxon>Nitrospiria</taxon>
        <taxon>Nitrospirales</taxon>
        <taxon>Nitrospiraceae</taxon>
        <taxon>Nitrospira</taxon>
    </lineage>
</organism>
<dbReference type="InterPro" id="IPR025883">
    <property type="entry name" value="Cadherin-like_domain"/>
</dbReference>
<sequence length="858" mass="87578">MMHLCTRTGRSLAGLVLFLVGLNAYGCGDTGTQSQPAELGSLSTTAGILEPKFNPATTAYTVKLFGNETSTTITVSPRVAGDSIRINNQARTSQAVTLTSIGTNEVLNIVVTDTGVGNTSKSYTVRVSREEEDTTLQALSSLPGTVAPSPFDKTELEPSINGVGSSVTSIRLTATKSDSNTVMVIDIPTNPVTVPAGTAVGEATVQLGGTGSSTKVPITITGPKGGKSTYQVTINRGASDNAFLGSLSISPVNLKDFKPSNTLYEVSVPSGTDKVTVTGKPQDATASMKILVNGVEDPQPPIQLLGPGQTTPITVHVTAQDGKSQQDYVIRVKRDALAGNNNLQSLAISPGTLDPSFTANTTSYTVAVPNTLTSVTVTPRLQDASATITVNGQATNSGQARTVALNGAGSNTLVNIVVTAQNGTQKTYTANVARAALGGNNNLQSLAVSPGALDPAFAANTTSYTVDVASSVASITVTPTRQDPAATITVNGQPTNSGQGPTITLNGAGSNTLVNILVTAQNGSQKNYAVNVSRAALGSNNNLSAMSVSPGTLSPTFRADRVAYTVNVGSTINSLTVTATVQDAGASLTMNGQGASSGQPRSIPLDQPGTTTEINVVVNAPNGNPKTYQLDVIREALGGNNNLQNLSVSPDSLAPTFSASTVDYTVSVPSDVSSVTVTPTLQDTNATMTVNGQGSSSGQAITIPLGAEGSSTSVAIVVTAPNGSQKSYGVTINRAAPAAKPATPTVAPDLIPEDDSCEPNLPLNPNECFPPTSREDNITAVKRPKFGIPPPATGTPSLYVDTNKDTSASFDSGTNTLRPSANLSDGDHTITYTLTNAGGESDPSPALTVTINTTAPVQ</sequence>
<dbReference type="Pfam" id="PF19077">
    <property type="entry name" value="Big_13"/>
    <property type="match status" value="1"/>
</dbReference>
<feature type="domain" description="Cadherin-like beta-sandwich-like" evidence="3">
    <location>
        <begin position="444"/>
        <end position="534"/>
    </location>
</feature>
<evidence type="ECO:0000256" key="1">
    <source>
        <dbReference type="SAM" id="MobiDB-lite"/>
    </source>
</evidence>
<dbReference type="InterPro" id="IPR044016">
    <property type="entry name" value="Big_13"/>
</dbReference>
<evidence type="ECO:0008006" key="7">
    <source>
        <dbReference type="Google" id="ProtNLM"/>
    </source>
</evidence>
<dbReference type="Pfam" id="PF12733">
    <property type="entry name" value="Cadherin-like"/>
    <property type="match status" value="6"/>
</dbReference>
<evidence type="ECO:0000313" key="5">
    <source>
        <dbReference type="EMBL" id="CUS35863.1"/>
    </source>
</evidence>
<evidence type="ECO:0000256" key="2">
    <source>
        <dbReference type="SAM" id="SignalP"/>
    </source>
</evidence>
<dbReference type="STRING" id="1742972.COMA1_20489"/>
<feature type="compositionally biased region" description="Polar residues" evidence="1">
    <location>
        <begin position="847"/>
        <end position="858"/>
    </location>
</feature>
<dbReference type="OrthoDB" id="2663432at2"/>
<keyword evidence="6" id="KW-1185">Reference proteome</keyword>
<keyword evidence="2" id="KW-0732">Signal</keyword>
<evidence type="ECO:0000259" key="4">
    <source>
        <dbReference type="Pfam" id="PF19077"/>
    </source>
</evidence>
<proteinExistence type="predicted"/>
<feature type="domain" description="Cadherin-like beta-sandwich-like" evidence="3">
    <location>
        <begin position="643"/>
        <end position="734"/>
    </location>
</feature>
<name>A0A0S4LE20_9BACT</name>
<accession>A0A0S4LE20</accession>
<feature type="region of interest" description="Disordered" evidence="1">
    <location>
        <begin position="835"/>
        <end position="858"/>
    </location>
</feature>
<dbReference type="Gene3D" id="2.60.40.10">
    <property type="entry name" value="Immunoglobulins"/>
    <property type="match status" value="1"/>
</dbReference>
<feature type="domain" description="Cadherin-like beta-sandwich-like" evidence="3">
    <location>
        <begin position="42"/>
        <end position="130"/>
    </location>
</feature>
<reference evidence="5 6" key="1">
    <citation type="submission" date="2015-10" db="EMBL/GenBank/DDBJ databases">
        <authorList>
            <person name="Gilbert D.G."/>
        </authorList>
    </citation>
    <scope>NUCLEOTIDE SEQUENCE [LARGE SCALE GENOMIC DNA]</scope>
    <source>
        <strain evidence="5">COMA1</strain>
    </source>
</reference>
<protein>
    <recommendedName>
        <fullName evidence="7">Cadherin-like beta sandwich domain-containing protein</fullName>
    </recommendedName>
</protein>
<dbReference type="Proteomes" id="UP000199032">
    <property type="component" value="Unassembled WGS sequence"/>
</dbReference>
<feature type="chain" id="PRO_5006623877" description="Cadherin-like beta sandwich domain-containing protein" evidence="2">
    <location>
        <begin position="27"/>
        <end position="858"/>
    </location>
</feature>
<feature type="domain" description="Bacterial Ig-like" evidence="4">
    <location>
        <begin position="773"/>
        <end position="853"/>
    </location>
</feature>
<gene>
    <name evidence="5" type="ORF">COMA1_20489</name>
</gene>
<feature type="signal peptide" evidence="2">
    <location>
        <begin position="1"/>
        <end position="26"/>
    </location>
</feature>
<feature type="domain" description="Cadherin-like beta-sandwich-like" evidence="3">
    <location>
        <begin position="344"/>
        <end position="434"/>
    </location>
</feature>
<evidence type="ECO:0000259" key="3">
    <source>
        <dbReference type="Pfam" id="PF12733"/>
    </source>
</evidence>
<dbReference type="InterPro" id="IPR013783">
    <property type="entry name" value="Ig-like_fold"/>
</dbReference>